<dbReference type="AlphaFoldDB" id="A0A7C8MMQ4"/>
<comment type="caution">
    <text evidence="2">The sequence shown here is derived from an EMBL/GenBank/DDBJ whole genome shotgun (WGS) entry which is preliminary data.</text>
</comment>
<dbReference type="Proteomes" id="UP000481861">
    <property type="component" value="Unassembled WGS sequence"/>
</dbReference>
<sequence>MDSQLSLPQFGALPAGVAPAKGRKRYRPPRADADTFETQEEFLDSLQSVSIESLGAGNRKCAHCWKQYGETDPGDDNAEAPVVFRCGHAFGDKCMKELYSLPKAKKVHLVPLSFAHGTRGCVLAESLAEYVINGYPKTLPTTAAVTPTTVDKVRKQDEQYLIEDLLNDLMSRGKDEYDRTIAMLGPYWHRLLKWTIGGVSYRTKMVGIHFFENAVIWDGSDMDPQPQYAGPSAASMYSPFTGGLPPGASAAVGPLMHGMDTTEEEEYENLMQELDQHMEDDHHSFDFQDLHQHMQSSAAYKAHMEFVEAMEKVHHNKQSTAPGVPPTPYTNLSPPPGLTALWSGTVPLTPDFFSKIAAKIGNPTPPEPASGLKQAPSKSAAQTASMIPSKSWKFPGQTIANAKSNSALPPDHDNSSPAHPGTVTYSTEAELAKAMLEETPAADYVQSPLSEENQTGLDKLIALKAKKSPPSKKKKTADYGALFAEKWLPKGPGSSTTPASDNPEGAEATAAAQKSQAAYMSIEGYYNMLNKGAENLTAEEMAMIKKKNLEIEAQFKTTSKGGEIPKKKVPVVSQSKVAEMLKNQTMLKAQTSVSEAQELLRKKKDDRVKSAMVVVAKELNTILTTYQAHRERSTTLESSHPPKKPKFAEEVAKLHMWLDNTLKSNITVHKHDMAASYYEVAVPHLWGLHGHYDTDSEGNESYPSNPTGLLWIERTICRKCCFRGDEAEELARRNMVTGTLPDCIGWKDSRKIPDGCPICHRVLFKRAAPRASK</sequence>
<evidence type="ECO:0000313" key="2">
    <source>
        <dbReference type="EMBL" id="KAF2877202.1"/>
    </source>
</evidence>
<feature type="region of interest" description="Disordered" evidence="1">
    <location>
        <begin position="357"/>
        <end position="386"/>
    </location>
</feature>
<feature type="region of interest" description="Disordered" evidence="1">
    <location>
        <begin position="487"/>
        <end position="511"/>
    </location>
</feature>
<gene>
    <name evidence="2" type="ORF">BDV95DRAFT_601618</name>
</gene>
<accession>A0A7C8MMQ4</accession>
<name>A0A7C8MMQ4_9PLEO</name>
<feature type="region of interest" description="Disordered" evidence="1">
    <location>
        <begin position="1"/>
        <end position="31"/>
    </location>
</feature>
<reference evidence="2 3" key="1">
    <citation type="submission" date="2020-01" db="EMBL/GenBank/DDBJ databases">
        <authorList>
            <consortium name="DOE Joint Genome Institute"/>
            <person name="Haridas S."/>
            <person name="Albert R."/>
            <person name="Binder M."/>
            <person name="Bloem J."/>
            <person name="Labutti K."/>
            <person name="Salamov A."/>
            <person name="Andreopoulos B."/>
            <person name="Baker S.E."/>
            <person name="Barry K."/>
            <person name="Bills G."/>
            <person name="Bluhm B.H."/>
            <person name="Cannon C."/>
            <person name="Castanera R."/>
            <person name="Culley D.E."/>
            <person name="Daum C."/>
            <person name="Ezra D."/>
            <person name="Gonzalez J.B."/>
            <person name="Henrissat B."/>
            <person name="Kuo A."/>
            <person name="Liang C."/>
            <person name="Lipzen A."/>
            <person name="Lutzoni F."/>
            <person name="Magnuson J."/>
            <person name="Mondo S."/>
            <person name="Nolan M."/>
            <person name="Ohm R."/>
            <person name="Pangilinan J."/>
            <person name="Park H.-J.H."/>
            <person name="Ramirez L."/>
            <person name="Alfaro M."/>
            <person name="Sun H."/>
            <person name="Tritt A."/>
            <person name="Yoshinaga Y."/>
            <person name="Zwiers L.-H.L."/>
            <person name="Turgeon B.G."/>
            <person name="Goodwin S.B."/>
            <person name="Spatafora J.W."/>
            <person name="Crous P.W."/>
            <person name="Grigoriev I.V."/>
        </authorList>
    </citation>
    <scope>NUCLEOTIDE SEQUENCE [LARGE SCALE GENOMIC DNA]</scope>
    <source>
        <strain evidence="2 3">CBS 611.86</strain>
    </source>
</reference>
<organism evidence="2 3">
    <name type="scientific">Massariosphaeria phaeospora</name>
    <dbReference type="NCBI Taxonomy" id="100035"/>
    <lineage>
        <taxon>Eukaryota</taxon>
        <taxon>Fungi</taxon>
        <taxon>Dikarya</taxon>
        <taxon>Ascomycota</taxon>
        <taxon>Pezizomycotina</taxon>
        <taxon>Dothideomycetes</taxon>
        <taxon>Pleosporomycetidae</taxon>
        <taxon>Pleosporales</taxon>
        <taxon>Pleosporales incertae sedis</taxon>
        <taxon>Massariosphaeria</taxon>
    </lineage>
</organism>
<feature type="compositionally biased region" description="Polar residues" evidence="1">
    <location>
        <begin position="376"/>
        <end position="386"/>
    </location>
</feature>
<evidence type="ECO:0008006" key="4">
    <source>
        <dbReference type="Google" id="ProtNLM"/>
    </source>
</evidence>
<feature type="region of interest" description="Disordered" evidence="1">
    <location>
        <begin position="401"/>
        <end position="423"/>
    </location>
</feature>
<proteinExistence type="predicted"/>
<dbReference type="EMBL" id="JAADJZ010000002">
    <property type="protein sequence ID" value="KAF2877202.1"/>
    <property type="molecule type" value="Genomic_DNA"/>
</dbReference>
<protein>
    <recommendedName>
        <fullName evidence="4">RING-type domain-containing protein</fullName>
    </recommendedName>
</protein>
<evidence type="ECO:0000256" key="1">
    <source>
        <dbReference type="SAM" id="MobiDB-lite"/>
    </source>
</evidence>
<evidence type="ECO:0000313" key="3">
    <source>
        <dbReference type="Proteomes" id="UP000481861"/>
    </source>
</evidence>
<keyword evidence="3" id="KW-1185">Reference proteome</keyword>
<dbReference type="OrthoDB" id="8062037at2759"/>